<reference evidence="2 3" key="1">
    <citation type="submission" date="2024-08" db="EMBL/GenBank/DDBJ databases">
        <title>Insights into the chromosomal genome structure of Flemingia macrophylla.</title>
        <authorList>
            <person name="Ding Y."/>
            <person name="Zhao Y."/>
            <person name="Bi W."/>
            <person name="Wu M."/>
            <person name="Zhao G."/>
            <person name="Gong Y."/>
            <person name="Li W."/>
            <person name="Zhang P."/>
        </authorList>
    </citation>
    <scope>NUCLEOTIDE SEQUENCE [LARGE SCALE GENOMIC DNA]</scope>
    <source>
        <strain evidence="2">DYQJB</strain>
        <tissue evidence="2">Leaf</tissue>
    </source>
</reference>
<keyword evidence="3" id="KW-1185">Reference proteome</keyword>
<accession>A0ABD1MGZ4</accession>
<evidence type="ECO:0000313" key="2">
    <source>
        <dbReference type="EMBL" id="KAL2335064.1"/>
    </source>
</evidence>
<name>A0ABD1MGZ4_9FABA</name>
<dbReference type="PANTHER" id="PTHR31929">
    <property type="entry name" value="SAUR-LIKE AUXIN-RESPONSIVE PROTEIN FAMILY-RELATED"/>
    <property type="match status" value="1"/>
</dbReference>
<comment type="similarity">
    <text evidence="1">Belongs to the ARG7 family.</text>
</comment>
<dbReference type="InterPro" id="IPR003676">
    <property type="entry name" value="SAUR_fam"/>
</dbReference>
<comment type="caution">
    <text evidence="2">The sequence shown here is derived from an EMBL/GenBank/DDBJ whole genome shotgun (WGS) entry which is preliminary data.</text>
</comment>
<dbReference type="EMBL" id="JBGMDY010000005">
    <property type="protein sequence ID" value="KAL2335064.1"/>
    <property type="molecule type" value="Genomic_DNA"/>
</dbReference>
<dbReference type="Pfam" id="PF02519">
    <property type="entry name" value="Auxin_inducible"/>
    <property type="match status" value="1"/>
</dbReference>
<dbReference type="Proteomes" id="UP001603857">
    <property type="component" value="Unassembled WGS sequence"/>
</dbReference>
<evidence type="ECO:0000313" key="3">
    <source>
        <dbReference type="Proteomes" id="UP001603857"/>
    </source>
</evidence>
<proteinExistence type="inferred from homology"/>
<organism evidence="2 3">
    <name type="scientific">Flemingia macrophylla</name>
    <dbReference type="NCBI Taxonomy" id="520843"/>
    <lineage>
        <taxon>Eukaryota</taxon>
        <taxon>Viridiplantae</taxon>
        <taxon>Streptophyta</taxon>
        <taxon>Embryophyta</taxon>
        <taxon>Tracheophyta</taxon>
        <taxon>Spermatophyta</taxon>
        <taxon>Magnoliopsida</taxon>
        <taxon>eudicotyledons</taxon>
        <taxon>Gunneridae</taxon>
        <taxon>Pentapetalae</taxon>
        <taxon>rosids</taxon>
        <taxon>fabids</taxon>
        <taxon>Fabales</taxon>
        <taxon>Fabaceae</taxon>
        <taxon>Papilionoideae</taxon>
        <taxon>50 kb inversion clade</taxon>
        <taxon>NPAAA clade</taxon>
        <taxon>indigoferoid/millettioid clade</taxon>
        <taxon>Phaseoleae</taxon>
        <taxon>Flemingia</taxon>
    </lineage>
</organism>
<gene>
    <name evidence="2" type="ORF">Fmac_016277</name>
</gene>
<sequence>MGIRLPAILRASFTASQAASKFVQAPKGCIAVYVGETQKRFVIPTSYLNQPSFQELLCQVEEEFGYDHPMGGLTIPCSEDAVQLEGIFWMMNYMAMDSEGS</sequence>
<evidence type="ECO:0000256" key="1">
    <source>
        <dbReference type="ARBA" id="ARBA00006974"/>
    </source>
</evidence>
<dbReference type="AlphaFoldDB" id="A0ABD1MGZ4"/>
<evidence type="ECO:0008006" key="4">
    <source>
        <dbReference type="Google" id="ProtNLM"/>
    </source>
</evidence>
<protein>
    <recommendedName>
        <fullName evidence="4">Small auxin up regulated protein</fullName>
    </recommendedName>
</protein>